<feature type="region of interest" description="Disordered" evidence="1">
    <location>
        <begin position="1"/>
        <end position="139"/>
    </location>
</feature>
<feature type="compositionally biased region" description="Acidic residues" evidence="1">
    <location>
        <begin position="83"/>
        <end position="104"/>
    </location>
</feature>
<sequence length="157" mass="17559">MSNNASNVFEKGSGGENLSNSPEKCSIKTSNHRSSKSIPMTESESFTTTTVCSSLVDKSTKNDSEVARISDTSNKMEVIMDFVENDELDFDEEDPNDQDEDNEPFTDPKMDKDDHLSIDPDLDKEPSNPDLDKESSNPDLRKVLVLFLSEYPINTKL</sequence>
<protein>
    <submittedName>
        <fullName evidence="2">Uncharacterized protein</fullName>
    </submittedName>
</protein>
<feature type="compositionally biased region" description="Basic and acidic residues" evidence="1">
    <location>
        <begin position="106"/>
        <end position="139"/>
    </location>
</feature>
<accession>A0A8D8UT98</accession>
<dbReference type="EMBL" id="HBUF01348226">
    <property type="protein sequence ID" value="CAG6711444.1"/>
    <property type="molecule type" value="Transcribed_RNA"/>
</dbReference>
<name>A0A8D8UT98_9HEMI</name>
<reference evidence="2" key="1">
    <citation type="submission" date="2021-05" db="EMBL/GenBank/DDBJ databases">
        <authorList>
            <person name="Alioto T."/>
            <person name="Alioto T."/>
            <person name="Gomez Garrido J."/>
        </authorList>
    </citation>
    <scope>NUCLEOTIDE SEQUENCE</scope>
</reference>
<feature type="compositionally biased region" description="Polar residues" evidence="1">
    <location>
        <begin position="36"/>
        <end position="57"/>
    </location>
</feature>
<evidence type="ECO:0000313" key="2">
    <source>
        <dbReference type="EMBL" id="CAG6711444.1"/>
    </source>
</evidence>
<dbReference type="EMBL" id="HBUF01348227">
    <property type="protein sequence ID" value="CAG6711446.1"/>
    <property type="molecule type" value="Transcribed_RNA"/>
</dbReference>
<evidence type="ECO:0000256" key="1">
    <source>
        <dbReference type="SAM" id="MobiDB-lite"/>
    </source>
</evidence>
<feature type="compositionally biased region" description="Polar residues" evidence="1">
    <location>
        <begin position="16"/>
        <end position="29"/>
    </location>
</feature>
<proteinExistence type="predicted"/>
<organism evidence="2">
    <name type="scientific">Cacopsylla melanoneura</name>
    <dbReference type="NCBI Taxonomy" id="428564"/>
    <lineage>
        <taxon>Eukaryota</taxon>
        <taxon>Metazoa</taxon>
        <taxon>Ecdysozoa</taxon>
        <taxon>Arthropoda</taxon>
        <taxon>Hexapoda</taxon>
        <taxon>Insecta</taxon>
        <taxon>Pterygota</taxon>
        <taxon>Neoptera</taxon>
        <taxon>Paraneoptera</taxon>
        <taxon>Hemiptera</taxon>
        <taxon>Sternorrhyncha</taxon>
        <taxon>Psylloidea</taxon>
        <taxon>Psyllidae</taxon>
        <taxon>Psyllinae</taxon>
        <taxon>Cacopsylla</taxon>
    </lineage>
</organism>
<dbReference type="EMBL" id="HBUF01348228">
    <property type="protein sequence ID" value="CAG6711449.1"/>
    <property type="molecule type" value="Transcribed_RNA"/>
</dbReference>
<feature type="compositionally biased region" description="Basic and acidic residues" evidence="1">
    <location>
        <begin position="58"/>
        <end position="68"/>
    </location>
</feature>
<dbReference type="AlphaFoldDB" id="A0A8D8UT98"/>